<dbReference type="AlphaFoldDB" id="A0A9P0KVV6"/>
<comment type="caution">
    <text evidence="1">The sequence shown here is derived from an EMBL/GenBank/DDBJ whole genome shotgun (WGS) entry which is preliminary data.</text>
</comment>
<proteinExistence type="predicted"/>
<name>A0A9P0KVV6_ACAOB</name>
<evidence type="ECO:0000313" key="2">
    <source>
        <dbReference type="Proteomes" id="UP001152888"/>
    </source>
</evidence>
<gene>
    <name evidence="1" type="ORF">ACAOBT_LOCUS15865</name>
</gene>
<dbReference type="Proteomes" id="UP001152888">
    <property type="component" value="Unassembled WGS sequence"/>
</dbReference>
<accession>A0A9P0KVV6</accession>
<protein>
    <submittedName>
        <fullName evidence="1">Uncharacterized protein</fullName>
    </submittedName>
</protein>
<sequence>MLILNNNSIRLPFHQSHILILS</sequence>
<reference evidence="1" key="1">
    <citation type="submission" date="2022-03" db="EMBL/GenBank/DDBJ databases">
        <authorList>
            <person name="Sayadi A."/>
        </authorList>
    </citation>
    <scope>NUCLEOTIDE SEQUENCE</scope>
</reference>
<evidence type="ECO:0000313" key="1">
    <source>
        <dbReference type="EMBL" id="CAH1984005.1"/>
    </source>
</evidence>
<organism evidence="1 2">
    <name type="scientific">Acanthoscelides obtectus</name>
    <name type="common">Bean weevil</name>
    <name type="synonym">Bruchus obtectus</name>
    <dbReference type="NCBI Taxonomy" id="200917"/>
    <lineage>
        <taxon>Eukaryota</taxon>
        <taxon>Metazoa</taxon>
        <taxon>Ecdysozoa</taxon>
        <taxon>Arthropoda</taxon>
        <taxon>Hexapoda</taxon>
        <taxon>Insecta</taxon>
        <taxon>Pterygota</taxon>
        <taxon>Neoptera</taxon>
        <taxon>Endopterygota</taxon>
        <taxon>Coleoptera</taxon>
        <taxon>Polyphaga</taxon>
        <taxon>Cucujiformia</taxon>
        <taxon>Chrysomeloidea</taxon>
        <taxon>Chrysomelidae</taxon>
        <taxon>Bruchinae</taxon>
        <taxon>Bruchini</taxon>
        <taxon>Acanthoscelides</taxon>
    </lineage>
</organism>
<keyword evidence="2" id="KW-1185">Reference proteome</keyword>
<dbReference type="EMBL" id="CAKOFQ010006949">
    <property type="protein sequence ID" value="CAH1984005.1"/>
    <property type="molecule type" value="Genomic_DNA"/>
</dbReference>